<accession>A0ABP6CVN6</accession>
<feature type="region of interest" description="Disordered" evidence="1">
    <location>
        <begin position="1"/>
        <end position="29"/>
    </location>
</feature>
<evidence type="ECO:0000256" key="1">
    <source>
        <dbReference type="SAM" id="MobiDB-lite"/>
    </source>
</evidence>
<evidence type="ECO:0000313" key="2">
    <source>
        <dbReference type="EMBL" id="GAA2624682.1"/>
    </source>
</evidence>
<dbReference type="EMBL" id="BAAASJ010000015">
    <property type="protein sequence ID" value="GAA2624682.1"/>
    <property type="molecule type" value="Genomic_DNA"/>
</dbReference>
<organism evidence="2 3">
    <name type="scientific">Streptomyces vastus</name>
    <dbReference type="NCBI Taxonomy" id="285451"/>
    <lineage>
        <taxon>Bacteria</taxon>
        <taxon>Bacillati</taxon>
        <taxon>Actinomycetota</taxon>
        <taxon>Actinomycetes</taxon>
        <taxon>Kitasatosporales</taxon>
        <taxon>Streptomycetaceae</taxon>
        <taxon>Streptomyces</taxon>
    </lineage>
</organism>
<name>A0ABP6CVN6_9ACTN</name>
<sequence length="104" mass="11133">MTCTDMILGTHSVHHSGGGPTFDRRRIYPKNPDGYRAKGAMRDGSRVHGESIDQSGIQLCPGSIATVTPQAFTVASPPTRQVGYGVSPPSEQTVHCNPAHIHQI</sequence>
<gene>
    <name evidence="2" type="ORF">GCM10010307_11110</name>
</gene>
<evidence type="ECO:0000313" key="3">
    <source>
        <dbReference type="Proteomes" id="UP001500151"/>
    </source>
</evidence>
<reference evidence="3" key="1">
    <citation type="journal article" date="2019" name="Int. J. Syst. Evol. Microbiol.">
        <title>The Global Catalogue of Microorganisms (GCM) 10K type strain sequencing project: providing services to taxonomists for standard genome sequencing and annotation.</title>
        <authorList>
            <consortium name="The Broad Institute Genomics Platform"/>
            <consortium name="The Broad Institute Genome Sequencing Center for Infectious Disease"/>
            <person name="Wu L."/>
            <person name="Ma J."/>
        </authorList>
    </citation>
    <scope>NUCLEOTIDE SEQUENCE [LARGE SCALE GENOMIC DNA]</scope>
    <source>
        <strain evidence="3">JCM 4524</strain>
    </source>
</reference>
<dbReference type="Proteomes" id="UP001500151">
    <property type="component" value="Unassembled WGS sequence"/>
</dbReference>
<keyword evidence="3" id="KW-1185">Reference proteome</keyword>
<feature type="region of interest" description="Disordered" evidence="1">
    <location>
        <begin position="82"/>
        <end position="104"/>
    </location>
</feature>
<proteinExistence type="predicted"/>
<comment type="caution">
    <text evidence="2">The sequence shown here is derived from an EMBL/GenBank/DDBJ whole genome shotgun (WGS) entry which is preliminary data.</text>
</comment>
<protein>
    <submittedName>
        <fullName evidence="2">Uncharacterized protein</fullName>
    </submittedName>
</protein>